<name>A0A1I4IDQ7_9HYPH</name>
<evidence type="ECO:0000256" key="1">
    <source>
        <dbReference type="SAM" id="Phobius"/>
    </source>
</evidence>
<feature type="transmembrane region" description="Helical" evidence="1">
    <location>
        <begin position="256"/>
        <end position="277"/>
    </location>
</feature>
<dbReference type="EMBL" id="FOTK01000006">
    <property type="protein sequence ID" value="SFL51886.1"/>
    <property type="molecule type" value="Genomic_DNA"/>
</dbReference>
<evidence type="ECO:0000313" key="3">
    <source>
        <dbReference type="Proteomes" id="UP000199048"/>
    </source>
</evidence>
<dbReference type="OrthoDB" id="9760788at2"/>
<accession>A0A1I4IDQ7</accession>
<gene>
    <name evidence="2" type="ORF">SAMN05192568_100655</name>
</gene>
<dbReference type="Proteomes" id="UP000199048">
    <property type="component" value="Unassembled WGS sequence"/>
</dbReference>
<dbReference type="PANTHER" id="PTHR34219">
    <property type="entry name" value="IRON-REGULATED INNER MEMBRANE PROTEIN-RELATED"/>
    <property type="match status" value="1"/>
</dbReference>
<dbReference type="AlphaFoldDB" id="A0A1I4IDQ7"/>
<dbReference type="PANTHER" id="PTHR34219:SF6">
    <property type="entry name" value="BLR3280 PROTEIN"/>
    <property type="match status" value="1"/>
</dbReference>
<feature type="transmembrane region" description="Helical" evidence="1">
    <location>
        <begin position="453"/>
        <end position="474"/>
    </location>
</feature>
<keyword evidence="1" id="KW-0812">Transmembrane</keyword>
<feature type="transmembrane region" description="Helical" evidence="1">
    <location>
        <begin position="213"/>
        <end position="236"/>
    </location>
</feature>
<keyword evidence="1" id="KW-0472">Membrane</keyword>
<organism evidence="2 3">
    <name type="scientific">Methylobacterium pseudosasicola</name>
    <dbReference type="NCBI Taxonomy" id="582667"/>
    <lineage>
        <taxon>Bacteria</taxon>
        <taxon>Pseudomonadati</taxon>
        <taxon>Pseudomonadota</taxon>
        <taxon>Alphaproteobacteria</taxon>
        <taxon>Hyphomicrobiales</taxon>
        <taxon>Methylobacteriaceae</taxon>
        <taxon>Methylobacterium</taxon>
    </lineage>
</organism>
<keyword evidence="3" id="KW-1185">Reference proteome</keyword>
<sequence>MRRWAGKIARRWLLLFHRWAGIATALFFALWIGSGLVMLYVPFPALTPPERLARLAPIAWGDVAVAPDAALPAGGVAGVPAAFDLEMRGAEPVYRITGRDGARATISGRTGTRLGPVDAEAALRLAAGEWPGARVEPVERDQWTVTARYDPLRPFHKVALGDPAGTELYVSQVTGEIALDTTRSERAWNWLGSVPHWIYLTPLRARAELWRTVLLWLSGLAALGALSGLTIGIWRLRLRRRYARGTVTPYRGLARWHHLFGLVGGLGLGAFILSGWISMNPNRWFASSAPPGGMSTAYVGTPGAIGVDVRRLSKLAGPDARAVRFTAIGGRWWLIAEAPGSLCAVAPDGGPGPDAATLAEAAAAAIPEGHLRAARQIVDYDSYWYPHGVDPRPLPVLRLRFDDPAATWLHIDPRDGTILQRLDRSGRINRWLFDAPHRLDLPFLTGRPALRDAAQWVLNLLAAGIALTGLVAGWRRLGRSFRSVAR</sequence>
<dbReference type="InterPro" id="IPR005625">
    <property type="entry name" value="PepSY-ass_TM"/>
</dbReference>
<evidence type="ECO:0000313" key="2">
    <source>
        <dbReference type="EMBL" id="SFL51886.1"/>
    </source>
</evidence>
<proteinExistence type="predicted"/>
<keyword evidence="1" id="KW-1133">Transmembrane helix</keyword>
<feature type="transmembrane region" description="Helical" evidence="1">
    <location>
        <begin position="12"/>
        <end position="41"/>
    </location>
</feature>
<dbReference type="RefSeq" id="WP_092038822.1">
    <property type="nucleotide sequence ID" value="NZ_FOTK01000006.1"/>
</dbReference>
<reference evidence="3" key="1">
    <citation type="submission" date="2016-10" db="EMBL/GenBank/DDBJ databases">
        <authorList>
            <person name="Varghese N."/>
            <person name="Submissions S."/>
        </authorList>
    </citation>
    <scope>NUCLEOTIDE SEQUENCE [LARGE SCALE GENOMIC DNA]</scope>
    <source>
        <strain evidence="3">BL36</strain>
    </source>
</reference>
<protein>
    <submittedName>
        <fullName evidence="2">PepSY-associated TM region</fullName>
    </submittedName>
</protein>
<dbReference type="STRING" id="582667.SAMN05192568_100655"/>